<dbReference type="Proteomes" id="UP001642464">
    <property type="component" value="Unassembled WGS sequence"/>
</dbReference>
<organism evidence="4 5">
    <name type="scientific">Durusdinium trenchii</name>
    <dbReference type="NCBI Taxonomy" id="1381693"/>
    <lineage>
        <taxon>Eukaryota</taxon>
        <taxon>Sar</taxon>
        <taxon>Alveolata</taxon>
        <taxon>Dinophyceae</taxon>
        <taxon>Suessiales</taxon>
        <taxon>Symbiodiniaceae</taxon>
        <taxon>Durusdinium</taxon>
    </lineage>
</organism>
<gene>
    <name evidence="4" type="ORF">SCF082_LOCUS37687</name>
</gene>
<proteinExistence type="inferred from homology"/>
<comment type="caution">
    <text evidence="4">The sequence shown here is derived from an EMBL/GenBank/DDBJ whole genome shotgun (WGS) entry which is preliminary data.</text>
</comment>
<evidence type="ECO:0000256" key="3">
    <source>
        <dbReference type="ARBA" id="ARBA00023027"/>
    </source>
</evidence>
<dbReference type="PANTHER" id="PTHR12684">
    <property type="entry name" value="PUTATIVE PHOSPHOTRANSFERASE"/>
    <property type="match status" value="1"/>
</dbReference>
<keyword evidence="5" id="KW-1185">Reference proteome</keyword>
<dbReference type="PANTHER" id="PTHR12684:SF2">
    <property type="entry name" value="TRNA 2'-PHOSPHOTRANSFERASE 1"/>
    <property type="match status" value="1"/>
</dbReference>
<evidence type="ECO:0000313" key="5">
    <source>
        <dbReference type="Proteomes" id="UP001642464"/>
    </source>
</evidence>
<evidence type="ECO:0000256" key="1">
    <source>
        <dbReference type="ARBA" id="ARBA00009836"/>
    </source>
</evidence>
<dbReference type="EMBL" id="CAXAMM010038562">
    <property type="protein sequence ID" value="CAK9078941.1"/>
    <property type="molecule type" value="Genomic_DNA"/>
</dbReference>
<keyword evidence="2" id="KW-0808">Transferase</keyword>
<evidence type="ECO:0000256" key="2">
    <source>
        <dbReference type="ARBA" id="ARBA00022679"/>
    </source>
</evidence>
<accession>A0ABP0PSE2</accession>
<evidence type="ECO:0000313" key="4">
    <source>
        <dbReference type="EMBL" id="CAK9078941.1"/>
    </source>
</evidence>
<dbReference type="InterPro" id="IPR042081">
    <property type="entry name" value="RNA_2'-PTrans_C"/>
</dbReference>
<protein>
    <submittedName>
        <fullName evidence="4">tRNA 2'-phosphotransferase 1</fullName>
    </submittedName>
</protein>
<keyword evidence="3" id="KW-0520">NAD</keyword>
<comment type="similarity">
    <text evidence="1">Belongs to the KptA/TPT1 family.</text>
</comment>
<dbReference type="Pfam" id="PF01885">
    <property type="entry name" value="PTS_2-RNA"/>
    <property type="match status" value="1"/>
</dbReference>
<dbReference type="InterPro" id="IPR002745">
    <property type="entry name" value="Ptrans_KptA/Tpt1"/>
</dbReference>
<name>A0ABP0PSE2_9DINO</name>
<sequence length="143" mass="15946">MKRWHYKKKCYVDVWPAIKREGLKPMGRNHIHFVPHEVGSRTVISGMRQDCTVAIYLDVPKALDMGIKLFRSANDVVLTRGDEAGHVPTELFTRVVEIKTGRLLWCRSGTMWRSGGSGSGAEASKDSGRMGLRGLISLVCTCI</sequence>
<dbReference type="Gene3D" id="3.20.170.30">
    <property type="match status" value="1"/>
</dbReference>
<reference evidence="4 5" key="1">
    <citation type="submission" date="2024-02" db="EMBL/GenBank/DDBJ databases">
        <authorList>
            <person name="Chen Y."/>
            <person name="Shah S."/>
            <person name="Dougan E. K."/>
            <person name="Thang M."/>
            <person name="Chan C."/>
        </authorList>
    </citation>
    <scope>NUCLEOTIDE SEQUENCE [LARGE SCALE GENOMIC DNA]</scope>
</reference>
<dbReference type="SUPFAM" id="SSF56399">
    <property type="entry name" value="ADP-ribosylation"/>
    <property type="match status" value="1"/>
</dbReference>